<evidence type="ECO:0000256" key="2">
    <source>
        <dbReference type="ARBA" id="ARBA00022989"/>
    </source>
</evidence>
<comment type="caution">
    <text evidence="7">The sequence shown here is derived from an EMBL/GenBank/DDBJ whole genome shotgun (WGS) entry which is preliminary data.</text>
</comment>
<feature type="domain" description="Major facilitator superfamily (MFS) profile" evidence="6">
    <location>
        <begin position="35"/>
        <end position="417"/>
    </location>
</feature>
<evidence type="ECO:0000256" key="1">
    <source>
        <dbReference type="ARBA" id="ARBA00022692"/>
    </source>
</evidence>
<dbReference type="CDD" id="cd17478">
    <property type="entry name" value="MFS_FsR"/>
    <property type="match status" value="1"/>
</dbReference>
<keyword evidence="1 5" id="KW-0812">Transmembrane</keyword>
<dbReference type="InterPro" id="IPR036259">
    <property type="entry name" value="MFS_trans_sf"/>
</dbReference>
<feature type="region of interest" description="Disordered" evidence="4">
    <location>
        <begin position="1"/>
        <end position="23"/>
    </location>
</feature>
<dbReference type="PANTHER" id="PTHR43129">
    <property type="entry name" value="FOSMIDOMYCIN RESISTANCE PROTEIN"/>
    <property type="match status" value="1"/>
</dbReference>
<reference evidence="7 8" key="1">
    <citation type="submission" date="2024-09" db="EMBL/GenBank/DDBJ databases">
        <authorList>
            <person name="Sun Q."/>
            <person name="Mori K."/>
        </authorList>
    </citation>
    <scope>NUCLEOTIDE SEQUENCE [LARGE SCALE GENOMIC DNA]</scope>
    <source>
        <strain evidence="7 8">CCM 7468</strain>
    </source>
</reference>
<dbReference type="EMBL" id="JBHLVZ010000002">
    <property type="protein sequence ID" value="MFC0384709.1"/>
    <property type="molecule type" value="Genomic_DNA"/>
</dbReference>
<evidence type="ECO:0000313" key="8">
    <source>
        <dbReference type="Proteomes" id="UP001589789"/>
    </source>
</evidence>
<dbReference type="Pfam" id="PF07690">
    <property type="entry name" value="MFS_1"/>
    <property type="match status" value="1"/>
</dbReference>
<feature type="transmembrane region" description="Helical" evidence="5">
    <location>
        <begin position="237"/>
        <end position="257"/>
    </location>
</feature>
<feature type="transmembrane region" description="Helical" evidence="5">
    <location>
        <begin position="160"/>
        <end position="182"/>
    </location>
</feature>
<keyword evidence="2 5" id="KW-1133">Transmembrane helix</keyword>
<dbReference type="RefSeq" id="WP_377048784.1">
    <property type="nucleotide sequence ID" value="NZ_JBHLVZ010000002.1"/>
</dbReference>
<gene>
    <name evidence="7" type="ORF">ACFFIC_03980</name>
</gene>
<keyword evidence="3 5" id="KW-0472">Membrane</keyword>
<feature type="transmembrane region" description="Helical" evidence="5">
    <location>
        <begin position="188"/>
        <end position="211"/>
    </location>
</feature>
<dbReference type="Proteomes" id="UP001589789">
    <property type="component" value="Unassembled WGS sequence"/>
</dbReference>
<evidence type="ECO:0000313" key="7">
    <source>
        <dbReference type="EMBL" id="MFC0384709.1"/>
    </source>
</evidence>
<feature type="transmembrane region" description="Helical" evidence="5">
    <location>
        <begin position="360"/>
        <end position="381"/>
    </location>
</feature>
<dbReference type="InterPro" id="IPR011701">
    <property type="entry name" value="MFS"/>
</dbReference>
<protein>
    <submittedName>
        <fullName evidence="7">MFS transporter</fullName>
    </submittedName>
</protein>
<proteinExistence type="predicted"/>
<keyword evidence="8" id="KW-1185">Reference proteome</keyword>
<feature type="transmembrane region" description="Helical" evidence="5">
    <location>
        <begin position="393"/>
        <end position="411"/>
    </location>
</feature>
<feature type="transmembrane region" description="Helical" evidence="5">
    <location>
        <begin position="331"/>
        <end position="351"/>
    </location>
</feature>
<feature type="transmembrane region" description="Helical" evidence="5">
    <location>
        <begin position="305"/>
        <end position="325"/>
    </location>
</feature>
<dbReference type="PANTHER" id="PTHR43129:SF1">
    <property type="entry name" value="FOSMIDOMYCIN RESISTANCE PROTEIN"/>
    <property type="match status" value="1"/>
</dbReference>
<dbReference type="InterPro" id="IPR020846">
    <property type="entry name" value="MFS_dom"/>
</dbReference>
<evidence type="ECO:0000256" key="4">
    <source>
        <dbReference type="SAM" id="MobiDB-lite"/>
    </source>
</evidence>
<dbReference type="SUPFAM" id="SSF103473">
    <property type="entry name" value="MFS general substrate transporter"/>
    <property type="match status" value="1"/>
</dbReference>
<sequence>MSQIALAPAAAPPSLPSAATPGGAGGSAGGTTFAVLLSLSFCHLLNDMIQSLVPALYPILKANYALDFGQIGLITLAFQFTASLLQPLVGLVTDRRPMPYSLPVGMASTLVGLLVLSQASSYPVILMAAALIGIGSSVFHPESSRVARLASGGRFGLAQSLFQVGGNFGQAIGPLLAAFVVAPRGQGSIAWFSAAALLGMVVLFRVGGWYARNRHAALPRGRRAGSGSAAALPRKRVTLAIAVLVMLLFSKNVYTASLSSYYTFYLINRFELSVQSAQVLLFVYLGAVVLGGLAGGAVGDRIGRLPVIWFSILGALPFTLALPYVGLVPTVALTIVIGLIMSSSFSAILVYAQELLPGKVGLVAGLFFGLSFGLGGLGAAALGELADSIGIDAVYRLCSFLPFLGLLTALLPNVEGRAAPAWVARFRRG</sequence>
<feature type="transmembrane region" description="Helical" evidence="5">
    <location>
        <begin position="66"/>
        <end position="89"/>
    </location>
</feature>
<feature type="transmembrane region" description="Helical" evidence="5">
    <location>
        <begin position="109"/>
        <end position="139"/>
    </location>
</feature>
<evidence type="ECO:0000256" key="3">
    <source>
        <dbReference type="ARBA" id="ARBA00023136"/>
    </source>
</evidence>
<organism evidence="7 8">
    <name type="scientific">Muricoccus vinaceus</name>
    <dbReference type="NCBI Taxonomy" id="424704"/>
    <lineage>
        <taxon>Bacteria</taxon>
        <taxon>Pseudomonadati</taxon>
        <taxon>Pseudomonadota</taxon>
        <taxon>Alphaproteobacteria</taxon>
        <taxon>Acetobacterales</taxon>
        <taxon>Roseomonadaceae</taxon>
        <taxon>Muricoccus</taxon>
    </lineage>
</organism>
<dbReference type="Gene3D" id="1.20.1250.20">
    <property type="entry name" value="MFS general substrate transporter like domains"/>
    <property type="match status" value="2"/>
</dbReference>
<dbReference type="PROSITE" id="PS50850">
    <property type="entry name" value="MFS"/>
    <property type="match status" value="1"/>
</dbReference>
<name>A0ABV6IM72_9PROT</name>
<evidence type="ECO:0000259" key="6">
    <source>
        <dbReference type="PROSITE" id="PS50850"/>
    </source>
</evidence>
<feature type="transmembrane region" description="Helical" evidence="5">
    <location>
        <begin position="277"/>
        <end position="298"/>
    </location>
</feature>
<evidence type="ECO:0000256" key="5">
    <source>
        <dbReference type="SAM" id="Phobius"/>
    </source>
</evidence>
<accession>A0ABV6IM72</accession>